<evidence type="ECO:0000313" key="2">
    <source>
        <dbReference type="EMBL" id="OZI34510.1"/>
    </source>
</evidence>
<dbReference type="AlphaFoldDB" id="A0A261SCH7"/>
<sequence>MENIQELTRRIDELEIKASFADDMLEQLNQVILRQQREIDGLARQLADMRQQVDQAGSGTTLASLRDEIPPHY</sequence>
<dbReference type="EMBL" id="NEVM01000002">
    <property type="protein sequence ID" value="OZI34510.1"/>
    <property type="molecule type" value="Genomic_DNA"/>
</dbReference>
<dbReference type="PANTHER" id="PTHR36508:SF1">
    <property type="entry name" value="PROTEIN SLYX"/>
    <property type="match status" value="1"/>
</dbReference>
<dbReference type="InterPro" id="IPR007236">
    <property type="entry name" value="SlyX"/>
</dbReference>
<proteinExistence type="predicted"/>
<dbReference type="Proteomes" id="UP000216020">
    <property type="component" value="Unassembled WGS sequence"/>
</dbReference>
<accession>A0A261SCH7</accession>
<keyword evidence="1" id="KW-0175">Coiled coil</keyword>
<dbReference type="PANTHER" id="PTHR36508">
    <property type="entry name" value="PROTEIN SLYX"/>
    <property type="match status" value="1"/>
</dbReference>
<reference evidence="3" key="1">
    <citation type="submission" date="2017-05" db="EMBL/GenBank/DDBJ databases">
        <title>Complete and WGS of Bordetella genogroups.</title>
        <authorList>
            <person name="Spilker T."/>
            <person name="Lipuma J."/>
        </authorList>
    </citation>
    <scope>NUCLEOTIDE SEQUENCE [LARGE SCALE GENOMIC DNA]</scope>
    <source>
        <strain evidence="3">AU16122</strain>
    </source>
</reference>
<feature type="coiled-coil region" evidence="1">
    <location>
        <begin position="4"/>
        <end position="52"/>
    </location>
</feature>
<protein>
    <submittedName>
        <fullName evidence="2">SlyX protein</fullName>
    </submittedName>
</protein>
<name>A0A261SCH7_9BORD</name>
<dbReference type="Pfam" id="PF04102">
    <property type="entry name" value="SlyX"/>
    <property type="match status" value="1"/>
</dbReference>
<dbReference type="RefSeq" id="WP_094853500.1">
    <property type="nucleotide sequence ID" value="NZ_NEVM01000002.1"/>
</dbReference>
<organism evidence="2 3">
    <name type="scientific">Bordetella genomosp. 10</name>
    <dbReference type="NCBI Taxonomy" id="1416804"/>
    <lineage>
        <taxon>Bacteria</taxon>
        <taxon>Pseudomonadati</taxon>
        <taxon>Pseudomonadota</taxon>
        <taxon>Betaproteobacteria</taxon>
        <taxon>Burkholderiales</taxon>
        <taxon>Alcaligenaceae</taxon>
        <taxon>Bordetella</taxon>
    </lineage>
</organism>
<evidence type="ECO:0000313" key="3">
    <source>
        <dbReference type="Proteomes" id="UP000216020"/>
    </source>
</evidence>
<dbReference type="OrthoDB" id="5297107at2"/>
<evidence type="ECO:0000256" key="1">
    <source>
        <dbReference type="SAM" id="Coils"/>
    </source>
</evidence>
<keyword evidence="3" id="KW-1185">Reference proteome</keyword>
<gene>
    <name evidence="2" type="ORF">CAL29_13465</name>
</gene>
<comment type="caution">
    <text evidence="2">The sequence shown here is derived from an EMBL/GenBank/DDBJ whole genome shotgun (WGS) entry which is preliminary data.</text>
</comment>
<dbReference type="Gene3D" id="1.20.5.300">
    <property type="match status" value="1"/>
</dbReference>